<organism evidence="2 3">
    <name type="scientific">Erythroxylum novogranatense</name>
    <dbReference type="NCBI Taxonomy" id="1862640"/>
    <lineage>
        <taxon>Eukaryota</taxon>
        <taxon>Viridiplantae</taxon>
        <taxon>Streptophyta</taxon>
        <taxon>Embryophyta</taxon>
        <taxon>Tracheophyta</taxon>
        <taxon>Spermatophyta</taxon>
        <taxon>Magnoliopsida</taxon>
        <taxon>eudicotyledons</taxon>
        <taxon>Gunneridae</taxon>
        <taxon>Pentapetalae</taxon>
        <taxon>rosids</taxon>
        <taxon>fabids</taxon>
        <taxon>Malpighiales</taxon>
        <taxon>Erythroxylaceae</taxon>
        <taxon>Erythroxylum</taxon>
    </lineage>
</organism>
<keyword evidence="1" id="KW-0472">Membrane</keyword>
<keyword evidence="1" id="KW-1133">Transmembrane helix</keyword>
<dbReference type="EMBL" id="JAIWQS010000001">
    <property type="protein sequence ID" value="KAJ8774197.1"/>
    <property type="molecule type" value="Genomic_DNA"/>
</dbReference>
<feature type="transmembrane region" description="Helical" evidence="1">
    <location>
        <begin position="38"/>
        <end position="58"/>
    </location>
</feature>
<keyword evidence="3" id="KW-1185">Reference proteome</keyword>
<feature type="transmembrane region" description="Helical" evidence="1">
    <location>
        <begin position="100"/>
        <end position="120"/>
    </location>
</feature>
<evidence type="ECO:0000256" key="1">
    <source>
        <dbReference type="SAM" id="Phobius"/>
    </source>
</evidence>
<reference evidence="2 3" key="1">
    <citation type="submission" date="2021-09" db="EMBL/GenBank/DDBJ databases">
        <title>Genomic insights and catalytic innovation underlie evolution of tropane alkaloids biosynthesis.</title>
        <authorList>
            <person name="Wang Y.-J."/>
            <person name="Tian T."/>
            <person name="Huang J.-P."/>
            <person name="Huang S.-X."/>
        </authorList>
    </citation>
    <scope>NUCLEOTIDE SEQUENCE [LARGE SCALE GENOMIC DNA]</scope>
    <source>
        <strain evidence="2">KIB-2018</strain>
        <tissue evidence="2">Leaf</tissue>
    </source>
</reference>
<keyword evidence="1" id="KW-0812">Transmembrane</keyword>
<evidence type="ECO:0000313" key="3">
    <source>
        <dbReference type="Proteomes" id="UP001159364"/>
    </source>
</evidence>
<gene>
    <name evidence="2" type="ORF">K2173_009628</name>
</gene>
<evidence type="ECO:0000313" key="2">
    <source>
        <dbReference type="EMBL" id="KAJ8774197.1"/>
    </source>
</evidence>
<dbReference type="PANTHER" id="PTHR34774:SF1">
    <property type="entry name" value="EPHRIN-A3 PROTEIN"/>
    <property type="match status" value="1"/>
</dbReference>
<comment type="caution">
    <text evidence="2">The sequence shown here is derived from an EMBL/GenBank/DDBJ whole genome shotgun (WGS) entry which is preliminary data.</text>
</comment>
<sequence length="132" mass="15019">MVLDSVLSSPHWTSLSFRRTFSRDELGGWSQLVQRHHFLLTALALLTFLCTIYLYFAVTLGATDSCTGLTGKEKVLCHIELAKVSTVNGKLKFFEAMDQLFYSIFMGGLFEYLIYFMIVLHNVPCLKHSLIT</sequence>
<protein>
    <submittedName>
        <fullName evidence="2">Uncharacterized protein</fullName>
    </submittedName>
</protein>
<proteinExistence type="predicted"/>
<name>A0AAV8U4F9_9ROSI</name>
<dbReference type="AlphaFoldDB" id="A0AAV8U4F9"/>
<dbReference type="PANTHER" id="PTHR34774">
    <property type="entry name" value="EPHRIN-A3 PROTEIN"/>
    <property type="match status" value="1"/>
</dbReference>
<dbReference type="Proteomes" id="UP001159364">
    <property type="component" value="Linkage Group LG01"/>
</dbReference>
<accession>A0AAV8U4F9</accession>